<dbReference type="InterPro" id="IPR002048">
    <property type="entry name" value="EF_hand_dom"/>
</dbReference>
<dbReference type="Proteomes" id="UP000663864">
    <property type="component" value="Unassembled WGS sequence"/>
</dbReference>
<dbReference type="InterPro" id="IPR011992">
    <property type="entry name" value="EF-hand-dom_pair"/>
</dbReference>
<evidence type="ECO:0000256" key="1">
    <source>
        <dbReference type="ARBA" id="ARBA00022837"/>
    </source>
</evidence>
<dbReference type="EMBL" id="CAJNOO010003226">
    <property type="protein sequence ID" value="CAF1325426.1"/>
    <property type="molecule type" value="Genomic_DNA"/>
</dbReference>
<feature type="transmembrane region" description="Helical" evidence="2">
    <location>
        <begin position="207"/>
        <end position="237"/>
    </location>
</feature>
<dbReference type="CDD" id="cd00051">
    <property type="entry name" value="EFh"/>
    <property type="match status" value="1"/>
</dbReference>
<evidence type="ECO:0000313" key="6">
    <source>
        <dbReference type="EMBL" id="CAF3930766.1"/>
    </source>
</evidence>
<keyword evidence="2" id="KW-0812">Transmembrane</keyword>
<dbReference type="EMBL" id="CAJNOT010000822">
    <property type="protein sequence ID" value="CAF1088200.1"/>
    <property type="molecule type" value="Genomic_DNA"/>
</dbReference>
<organism evidence="7 8">
    <name type="scientific">Rotaria sordida</name>
    <dbReference type="NCBI Taxonomy" id="392033"/>
    <lineage>
        <taxon>Eukaryota</taxon>
        <taxon>Metazoa</taxon>
        <taxon>Spiralia</taxon>
        <taxon>Gnathifera</taxon>
        <taxon>Rotifera</taxon>
        <taxon>Eurotatoria</taxon>
        <taxon>Bdelloidea</taxon>
        <taxon>Philodinida</taxon>
        <taxon>Philodinidae</taxon>
        <taxon>Rotaria</taxon>
    </lineage>
</organism>
<accession>A0A819PWC9</accession>
<keyword evidence="1" id="KW-0106">Calcium</keyword>
<dbReference type="Gene3D" id="1.10.238.10">
    <property type="entry name" value="EF-hand"/>
    <property type="match status" value="1"/>
</dbReference>
<sequence length="247" mass="26140">MPEQKQVRIEEILHRERGRTIRVEYLYKEDYGSGRVRSYHIIVPRDEYERIASRIWRSVIPFEKWLKVLRPFMLGAEAVDDIHEAFHILDTDHSNKIDVDELEEFMPIIAPRAPPRILRQQIQKVDRNFDGKLNLAEFTDLVTKGVAVAGAGVEAVTVAVAVAGTAVGAVAETGAAVEAVAVAGTAVGAAAVAGAMVAAVAGAMVAAVAVAVAVAVAAAGVAAVAVAEAVAVGVRLLSSPTTTSHFL</sequence>
<reference evidence="7" key="1">
    <citation type="submission" date="2021-02" db="EMBL/GenBank/DDBJ databases">
        <authorList>
            <person name="Nowell W R."/>
        </authorList>
    </citation>
    <scope>NUCLEOTIDE SEQUENCE</scope>
</reference>
<dbReference type="Proteomes" id="UP000663882">
    <property type="component" value="Unassembled WGS sequence"/>
</dbReference>
<gene>
    <name evidence="6" type="ORF">JBS370_LOCUS22444</name>
    <name evidence="7" type="ORF">OTI717_LOCUS30010</name>
    <name evidence="5" type="ORF">RFH988_LOCUS30973</name>
    <name evidence="4" type="ORF">ZHD862_LOCUS16945</name>
</gene>
<dbReference type="EMBL" id="CAJOBD010003136">
    <property type="protein sequence ID" value="CAF3930766.1"/>
    <property type="molecule type" value="Genomic_DNA"/>
</dbReference>
<evidence type="ECO:0000313" key="5">
    <source>
        <dbReference type="EMBL" id="CAF1325426.1"/>
    </source>
</evidence>
<dbReference type="PROSITE" id="PS00018">
    <property type="entry name" value="EF_HAND_1"/>
    <property type="match status" value="1"/>
</dbReference>
<evidence type="ECO:0000313" key="8">
    <source>
        <dbReference type="Proteomes" id="UP000663823"/>
    </source>
</evidence>
<dbReference type="InterPro" id="IPR018247">
    <property type="entry name" value="EF_Hand_1_Ca_BS"/>
</dbReference>
<dbReference type="SUPFAM" id="SSF47473">
    <property type="entry name" value="EF-hand"/>
    <property type="match status" value="1"/>
</dbReference>
<dbReference type="PROSITE" id="PS50222">
    <property type="entry name" value="EF_HAND_2"/>
    <property type="match status" value="2"/>
</dbReference>
<dbReference type="Proteomes" id="UP000663823">
    <property type="component" value="Unassembled WGS sequence"/>
</dbReference>
<dbReference type="OrthoDB" id="26525at2759"/>
<feature type="transmembrane region" description="Helical" evidence="2">
    <location>
        <begin position="179"/>
        <end position="201"/>
    </location>
</feature>
<dbReference type="AlphaFoldDB" id="A0A819PWC9"/>
<comment type="caution">
    <text evidence="7">The sequence shown here is derived from an EMBL/GenBank/DDBJ whole genome shotgun (WGS) entry which is preliminary data.</text>
</comment>
<proteinExistence type="predicted"/>
<feature type="domain" description="EF-hand" evidence="3">
    <location>
        <begin position="77"/>
        <end position="112"/>
    </location>
</feature>
<name>A0A819PWC9_9BILA</name>
<keyword evidence="2" id="KW-0472">Membrane</keyword>
<dbReference type="EMBL" id="CAJOAX010007838">
    <property type="protein sequence ID" value="CAF4019427.1"/>
    <property type="molecule type" value="Genomic_DNA"/>
</dbReference>
<keyword evidence="2" id="KW-1133">Transmembrane helix</keyword>
<evidence type="ECO:0000313" key="4">
    <source>
        <dbReference type="EMBL" id="CAF1088200.1"/>
    </source>
</evidence>
<evidence type="ECO:0000259" key="3">
    <source>
        <dbReference type="PROSITE" id="PS50222"/>
    </source>
</evidence>
<dbReference type="Pfam" id="PF13499">
    <property type="entry name" value="EF-hand_7"/>
    <property type="match status" value="1"/>
</dbReference>
<evidence type="ECO:0000256" key="2">
    <source>
        <dbReference type="SAM" id="Phobius"/>
    </source>
</evidence>
<dbReference type="Proteomes" id="UP000663836">
    <property type="component" value="Unassembled WGS sequence"/>
</dbReference>
<dbReference type="GO" id="GO:0005509">
    <property type="term" value="F:calcium ion binding"/>
    <property type="evidence" value="ECO:0007669"/>
    <property type="project" value="InterPro"/>
</dbReference>
<protein>
    <recommendedName>
        <fullName evidence="3">EF-hand domain-containing protein</fullName>
    </recommendedName>
</protein>
<evidence type="ECO:0000313" key="7">
    <source>
        <dbReference type="EMBL" id="CAF4019427.1"/>
    </source>
</evidence>
<dbReference type="SMART" id="SM00054">
    <property type="entry name" value="EFh"/>
    <property type="match status" value="2"/>
</dbReference>
<feature type="domain" description="EF-hand" evidence="3">
    <location>
        <begin position="113"/>
        <end position="148"/>
    </location>
</feature>